<feature type="domain" description="LysM" evidence="7">
    <location>
        <begin position="234"/>
        <end position="277"/>
    </location>
</feature>
<evidence type="ECO:0000256" key="5">
    <source>
        <dbReference type="SAM" id="MobiDB-lite"/>
    </source>
</evidence>
<evidence type="ECO:0000256" key="3">
    <source>
        <dbReference type="ARBA" id="ARBA00022638"/>
    </source>
</evidence>
<feature type="compositionally biased region" description="Polar residues" evidence="5">
    <location>
        <begin position="289"/>
        <end position="307"/>
    </location>
</feature>
<dbReference type="GO" id="GO:0008932">
    <property type="term" value="F:lytic endotransglycosylase activity"/>
    <property type="evidence" value="ECO:0007669"/>
    <property type="project" value="TreeGrafter"/>
</dbReference>
<feature type="region of interest" description="Disordered" evidence="5">
    <location>
        <begin position="283"/>
        <end position="307"/>
    </location>
</feature>
<evidence type="ECO:0000313" key="8">
    <source>
        <dbReference type="EMBL" id="OJG17798.1"/>
    </source>
</evidence>
<feature type="compositionally biased region" description="Gly residues" evidence="5">
    <location>
        <begin position="203"/>
        <end position="212"/>
    </location>
</feature>
<dbReference type="Pfam" id="PF01476">
    <property type="entry name" value="LysM"/>
    <property type="match status" value="4"/>
</dbReference>
<dbReference type="AlphaFoldDB" id="A0A1L8RDH0"/>
<comment type="caution">
    <text evidence="8">The sequence shown here is derived from an EMBL/GenBank/DDBJ whole genome shotgun (WGS) entry which is preliminary data.</text>
</comment>
<feature type="region of interest" description="Disordered" evidence="5">
    <location>
        <begin position="351"/>
        <end position="388"/>
    </location>
</feature>
<dbReference type="EMBL" id="JXKH01000006">
    <property type="protein sequence ID" value="OJG17798.1"/>
    <property type="molecule type" value="Genomic_DNA"/>
</dbReference>
<feature type="chain" id="PRO_5012024478" description="Peptidoglycan hydrolase" evidence="6">
    <location>
        <begin position="34"/>
        <end position="496"/>
    </location>
</feature>
<dbReference type="Proteomes" id="UP000181884">
    <property type="component" value="Unassembled WGS sequence"/>
</dbReference>
<proteinExistence type="inferred from homology"/>
<dbReference type="PROSITE" id="PS51782">
    <property type="entry name" value="LYSM"/>
    <property type="match status" value="4"/>
</dbReference>
<evidence type="ECO:0000259" key="7">
    <source>
        <dbReference type="PROSITE" id="PS51782"/>
    </source>
</evidence>
<dbReference type="Gene3D" id="3.10.350.10">
    <property type="entry name" value="LysM domain"/>
    <property type="match status" value="4"/>
</dbReference>
<dbReference type="Gene3D" id="4.10.80.30">
    <property type="entry name" value="DNA polymerase, domain 6"/>
    <property type="match status" value="1"/>
</dbReference>
<evidence type="ECO:0000256" key="6">
    <source>
        <dbReference type="SAM" id="SignalP"/>
    </source>
</evidence>
<dbReference type="Pfam" id="PF01832">
    <property type="entry name" value="Glucosaminidase"/>
    <property type="match status" value="1"/>
</dbReference>
<dbReference type="InterPro" id="IPR018392">
    <property type="entry name" value="LysM"/>
</dbReference>
<dbReference type="InterPro" id="IPR036779">
    <property type="entry name" value="LysM_dom_sf"/>
</dbReference>
<comment type="similarity">
    <text evidence="1">Belongs to the glycosyl hydrolase 73 family.</text>
</comment>
<dbReference type="PANTHER" id="PTHR33734">
    <property type="entry name" value="LYSM DOMAIN-CONTAINING GPI-ANCHORED PROTEIN 2"/>
    <property type="match status" value="1"/>
</dbReference>
<evidence type="ECO:0000313" key="9">
    <source>
        <dbReference type="Proteomes" id="UP000181884"/>
    </source>
</evidence>
<keyword evidence="9" id="KW-1185">Reference proteome</keyword>
<accession>A0A1L8RDH0</accession>
<dbReference type="Gene3D" id="1.10.530.10">
    <property type="match status" value="1"/>
</dbReference>
<keyword evidence="6" id="KW-0732">Signal</keyword>
<dbReference type="GO" id="GO:0004040">
    <property type="term" value="F:amidase activity"/>
    <property type="evidence" value="ECO:0007669"/>
    <property type="project" value="InterPro"/>
</dbReference>
<dbReference type="InterPro" id="IPR002901">
    <property type="entry name" value="MGlyc_endo_b_GlcNAc-like_dom"/>
</dbReference>
<feature type="region of interest" description="Disordered" evidence="5">
    <location>
        <begin position="203"/>
        <end position="231"/>
    </location>
</feature>
<feature type="domain" description="LysM" evidence="7">
    <location>
        <begin position="452"/>
        <end position="495"/>
    </location>
</feature>
<reference evidence="8 9" key="1">
    <citation type="submission" date="2014-12" db="EMBL/GenBank/DDBJ databases">
        <title>Draft genome sequences of 29 type strains of Enterococci.</title>
        <authorList>
            <person name="Zhong Z."/>
            <person name="Sun Z."/>
            <person name="Liu W."/>
            <person name="Zhang W."/>
            <person name="Zhang H."/>
        </authorList>
    </citation>
    <scope>NUCLEOTIDE SEQUENCE [LARGE SCALE GENOMIC DNA]</scope>
    <source>
        <strain evidence="8 9">DSM 17029</strain>
    </source>
</reference>
<dbReference type="SMART" id="SM00047">
    <property type="entry name" value="LYZ2"/>
    <property type="match status" value="1"/>
</dbReference>
<feature type="signal peptide" evidence="6">
    <location>
        <begin position="1"/>
        <end position="33"/>
    </location>
</feature>
<evidence type="ECO:0000256" key="1">
    <source>
        <dbReference type="ARBA" id="ARBA00010266"/>
    </source>
</evidence>
<dbReference type="GO" id="GO:0031640">
    <property type="term" value="P:killing of cells of another organism"/>
    <property type="evidence" value="ECO:0007669"/>
    <property type="project" value="UniProtKB-KW"/>
</dbReference>
<evidence type="ECO:0000256" key="2">
    <source>
        <dbReference type="ARBA" id="ARBA00022529"/>
    </source>
</evidence>
<name>A0A1L8RDH0_9ENTE</name>
<feature type="domain" description="LysM" evidence="7">
    <location>
        <begin position="307"/>
        <end position="350"/>
    </location>
</feature>
<dbReference type="PANTHER" id="PTHR33734:SF22">
    <property type="entry name" value="MEMBRANE-BOUND LYTIC MUREIN TRANSGLYCOSYLASE D"/>
    <property type="match status" value="1"/>
</dbReference>
<evidence type="ECO:0000256" key="4">
    <source>
        <dbReference type="ARBA" id="ARBA00032108"/>
    </source>
</evidence>
<feature type="domain" description="LysM" evidence="7">
    <location>
        <begin position="388"/>
        <end position="431"/>
    </location>
</feature>
<keyword evidence="2" id="KW-0929">Antimicrobial</keyword>
<gene>
    <name evidence="8" type="ORF">RU97_GL002344</name>
</gene>
<dbReference type="GO" id="GO:0042742">
    <property type="term" value="P:defense response to bacterium"/>
    <property type="evidence" value="ECO:0007669"/>
    <property type="project" value="UniProtKB-KW"/>
</dbReference>
<protein>
    <recommendedName>
        <fullName evidence="4">Peptidoglycan hydrolase</fullName>
    </recommendedName>
</protein>
<dbReference type="SUPFAM" id="SSF54106">
    <property type="entry name" value="LysM domain"/>
    <property type="match status" value="4"/>
</dbReference>
<sequence>MYRLKKGTCCVGTVLLASAITAPIILPTVTAQAASQEAGQSNTTAYINELAKHAQSVASQNDLYASVMIAQGILESGWGASTLSSAPNYNLFGIKGSYNGQCVYMQTQEYLNNKWVTKNEAFRKYPSYAASFADNAYILRTVSFQAGVYYYAGAWKSNTSSYRDATAWLTGRYATDPGYAGKLNYLIETYNLTRFDTPATGNAGGLGTGTTGTTGNTGSNGNSGTGSTGATQNVTYKVKAGDSLWAISQRYGSSIAQIKSWNKLSSDLIYVGQTLIVQKAADTPKDTTVESNTAAGNNTNKPKPTNQYYTVKAGDSVWLIADKYGISMDQLRQWNGIKNNMIHPGDRLIVKKGSGATTSTPSTSKPAPTTPSNKPSTPNTNQTTSKNQYYTVKAGDSVWLIADKYGISMDQLRQWNGIKNDLIHPGNRLIVKKGQAANNSSNSSTSSATNNKKYKVVRGDSLWGIAERYGTTIQQLKKLNNLSGDVIYVGQTLRVG</sequence>
<organism evidence="8 9">
    <name type="scientific">Enterococcus canis</name>
    <dbReference type="NCBI Taxonomy" id="214095"/>
    <lineage>
        <taxon>Bacteria</taxon>
        <taxon>Bacillati</taxon>
        <taxon>Bacillota</taxon>
        <taxon>Bacilli</taxon>
        <taxon>Lactobacillales</taxon>
        <taxon>Enterococcaceae</taxon>
        <taxon>Enterococcus</taxon>
    </lineage>
</organism>
<dbReference type="STRING" id="214095.RU97_GL002344"/>
<dbReference type="SMART" id="SM00257">
    <property type="entry name" value="LysM"/>
    <property type="match status" value="4"/>
</dbReference>
<dbReference type="CDD" id="cd00118">
    <property type="entry name" value="LysM"/>
    <property type="match status" value="4"/>
</dbReference>
<keyword evidence="3" id="KW-0081">Bacteriolytic enzyme</keyword>